<accession>A0A7S3D1C4</accession>
<feature type="region of interest" description="Disordered" evidence="1">
    <location>
        <begin position="1"/>
        <end position="211"/>
    </location>
</feature>
<feature type="region of interest" description="Disordered" evidence="1">
    <location>
        <begin position="403"/>
        <end position="483"/>
    </location>
</feature>
<dbReference type="AlphaFoldDB" id="A0A7S3D1C4"/>
<feature type="compositionally biased region" description="Polar residues" evidence="1">
    <location>
        <begin position="501"/>
        <end position="510"/>
    </location>
</feature>
<feature type="region of interest" description="Disordered" evidence="1">
    <location>
        <begin position="637"/>
        <end position="670"/>
    </location>
</feature>
<protein>
    <submittedName>
        <fullName evidence="2">Uncharacterized protein</fullName>
    </submittedName>
</protein>
<dbReference type="EMBL" id="HBIB01009157">
    <property type="protein sequence ID" value="CAE0243558.1"/>
    <property type="molecule type" value="Transcribed_RNA"/>
</dbReference>
<evidence type="ECO:0000313" key="2">
    <source>
        <dbReference type="EMBL" id="CAE0243558.1"/>
    </source>
</evidence>
<proteinExistence type="predicted"/>
<feature type="compositionally biased region" description="Acidic residues" evidence="1">
    <location>
        <begin position="407"/>
        <end position="421"/>
    </location>
</feature>
<feature type="compositionally biased region" description="Acidic residues" evidence="1">
    <location>
        <begin position="441"/>
        <end position="458"/>
    </location>
</feature>
<feature type="compositionally biased region" description="Acidic residues" evidence="1">
    <location>
        <begin position="107"/>
        <end position="120"/>
    </location>
</feature>
<feature type="region of interest" description="Disordered" evidence="1">
    <location>
        <begin position="501"/>
        <end position="529"/>
    </location>
</feature>
<gene>
    <name evidence="2" type="ORF">PBIL07802_LOCUS5726</name>
</gene>
<name>A0A7S3D1C4_9EUKA</name>
<evidence type="ECO:0000256" key="1">
    <source>
        <dbReference type="SAM" id="MobiDB-lite"/>
    </source>
</evidence>
<feature type="compositionally biased region" description="Basic and acidic residues" evidence="1">
    <location>
        <begin position="1"/>
        <end position="29"/>
    </location>
</feature>
<reference evidence="2" key="1">
    <citation type="submission" date="2021-01" db="EMBL/GenBank/DDBJ databases">
        <authorList>
            <person name="Corre E."/>
            <person name="Pelletier E."/>
            <person name="Niang G."/>
            <person name="Scheremetjew M."/>
            <person name="Finn R."/>
            <person name="Kale V."/>
            <person name="Holt S."/>
            <person name="Cochrane G."/>
            <person name="Meng A."/>
            <person name="Brown T."/>
            <person name="Cohen L."/>
        </authorList>
    </citation>
    <scope>NUCLEOTIDE SEQUENCE</scope>
    <source>
        <strain evidence="2">NIES-2562</strain>
    </source>
</reference>
<feature type="compositionally biased region" description="Acidic residues" evidence="1">
    <location>
        <begin position="144"/>
        <end position="155"/>
    </location>
</feature>
<feature type="region of interest" description="Disordered" evidence="1">
    <location>
        <begin position="310"/>
        <end position="329"/>
    </location>
</feature>
<feature type="compositionally biased region" description="Low complexity" evidence="1">
    <location>
        <begin position="47"/>
        <end position="63"/>
    </location>
</feature>
<feature type="compositionally biased region" description="Pro residues" evidence="1">
    <location>
        <begin position="84"/>
        <end position="98"/>
    </location>
</feature>
<feature type="compositionally biased region" description="Basic and acidic residues" evidence="1">
    <location>
        <begin position="459"/>
        <end position="468"/>
    </location>
</feature>
<feature type="region of interest" description="Disordered" evidence="1">
    <location>
        <begin position="693"/>
        <end position="735"/>
    </location>
</feature>
<feature type="compositionally biased region" description="Basic and acidic residues" evidence="1">
    <location>
        <begin position="693"/>
        <end position="702"/>
    </location>
</feature>
<sequence>MAFARKEGQAKNKNAPRDAVRRSTVDEWIPKGSFEIIGSSPFAGKGASRTFSRSSRPASAASRTSREQSIESHASLRSLKPSDDPPIPIQPRVVPKPAPIAVRPAVDNDEEEDVQDEEVEDIRREVEAATVPSVAKAPSIDFSDPSEEEEEEDAEREGREEDVDGAKEEKVEKTAKNGGGSSDTKSEAKPKPQSAVPARPAAVLVDAEVQTPVVEKVARREEPMMYPLPPAASPFRSATVAMTNYNGQENLASSWATAEGQPPTSYMHSAASAYPSLPRPPPSSSLFQLASNPHFAGMSPSMLDTYNGQMEVPPSKRGREKWKDGGEGKREEGMVRLVHASEGEEAGGVHMDVQYGQPTYDVFNGQAEVLDGVEGENEEGGDIAAIVGGGPRLRSTIEKYRPIDWRDGDEEESEYSSEGEESYLAGSGEEEEDEREQREHEEEEEMEGEGEEGEEGEEEKQIGKERSSGESQPGTQYDRHDSGVALHSSLERGTLYAYPRGSTSAWSTPLQPVEQAPHSPAESERGRARHTADSAFVRKLVPFATAAFFIPPRDCLQVLSVCGTGTLVAECFSLDGVKVEEESGAVFSSDPTVATTSKWSFDGPLRVHFQSSPLHTQRDGAIPAEARNGSLEVTFEKRKGAGQRGEEREGRIKGGVSREEVDTKEEVKDEEGVITGDVTIPAEVEAKAKAKEKALSAEEKVQVLKAAPKSATSSLMKSKAATAVPMSKSGPRRLSATAAPQLGAAGTSAAGAGAGAAAGGKVAGAGNGTSMFGWKRVQGHPVKGNKPTAALAKLKSQLAESKVVAAQIKAKVKPMAAKKPV</sequence>
<feature type="compositionally biased region" description="Basic and acidic residues" evidence="1">
    <location>
        <begin position="156"/>
        <end position="175"/>
    </location>
</feature>
<organism evidence="2">
    <name type="scientific">Palpitomonas bilix</name>
    <dbReference type="NCBI Taxonomy" id="652834"/>
    <lineage>
        <taxon>Eukaryota</taxon>
        <taxon>Eukaryota incertae sedis</taxon>
    </lineage>
</organism>